<dbReference type="GO" id="GO:0005730">
    <property type="term" value="C:nucleolus"/>
    <property type="evidence" value="ECO:0007669"/>
    <property type="project" value="TreeGrafter"/>
</dbReference>
<feature type="region of interest" description="Disordered" evidence="2">
    <location>
        <begin position="103"/>
        <end position="167"/>
    </location>
</feature>
<name>A0A286UD78_9AGAM</name>
<dbReference type="STRING" id="2282107.A0A286UD78"/>
<accession>A0A286UD78</accession>
<dbReference type="GO" id="GO:0000956">
    <property type="term" value="P:nuclear-transcribed mRNA catabolic process"/>
    <property type="evidence" value="ECO:0007669"/>
    <property type="project" value="TreeGrafter"/>
</dbReference>
<evidence type="ECO:0000313" key="3">
    <source>
        <dbReference type="EMBL" id="PAV17445.1"/>
    </source>
</evidence>
<dbReference type="Gene3D" id="3.30.70.1730">
    <property type="match status" value="1"/>
</dbReference>
<dbReference type="GO" id="GO:0003723">
    <property type="term" value="F:RNA binding"/>
    <property type="evidence" value="ECO:0007669"/>
    <property type="project" value="TreeGrafter"/>
</dbReference>
<dbReference type="GO" id="GO:0030687">
    <property type="term" value="C:preribosome, large subunit precursor"/>
    <property type="evidence" value="ECO:0007669"/>
    <property type="project" value="TreeGrafter"/>
</dbReference>
<reference evidence="3 4" key="1">
    <citation type="journal article" date="2017" name="Mol. Ecol.">
        <title>Comparative and population genomic landscape of Phellinus noxius: A hypervariable fungus causing root rot in trees.</title>
        <authorList>
            <person name="Chung C.L."/>
            <person name="Lee T.J."/>
            <person name="Akiba M."/>
            <person name="Lee H.H."/>
            <person name="Kuo T.H."/>
            <person name="Liu D."/>
            <person name="Ke H.M."/>
            <person name="Yokoi T."/>
            <person name="Roa M.B."/>
            <person name="Lu M.J."/>
            <person name="Chang Y.Y."/>
            <person name="Ann P.J."/>
            <person name="Tsai J.N."/>
            <person name="Chen C.Y."/>
            <person name="Tzean S.S."/>
            <person name="Ota Y."/>
            <person name="Hattori T."/>
            <person name="Sahashi N."/>
            <person name="Liou R.F."/>
            <person name="Kikuchi T."/>
            <person name="Tsai I.J."/>
        </authorList>
    </citation>
    <scope>NUCLEOTIDE SEQUENCE [LARGE SCALE GENOMIC DNA]</scope>
    <source>
        <strain evidence="3 4">FFPRI411160</strain>
    </source>
</reference>
<feature type="compositionally biased region" description="Acidic residues" evidence="2">
    <location>
        <begin position="236"/>
        <end position="249"/>
    </location>
</feature>
<dbReference type="SUPFAM" id="SSF160369">
    <property type="entry name" value="Ribosomal protein L10-like"/>
    <property type="match status" value="1"/>
</dbReference>
<dbReference type="InParanoid" id="A0A286UD78"/>
<dbReference type="PANTHER" id="PTHR45841:SF1">
    <property type="entry name" value="MRNA TURNOVER PROTEIN 4 HOMOLOG"/>
    <property type="match status" value="1"/>
</dbReference>
<dbReference type="FunFam" id="3.30.70.1730:FF:000005">
    <property type="entry name" value="Ribosome assembly factor mrt4"/>
    <property type="match status" value="1"/>
</dbReference>
<sequence>MPKSKRQREVTLSKVAKKTKEQKESLYNEIQENADKYRYCWVFDVGNMRNDQLKIVRSLWKDSARIFFGRCAVMAKALGTSPETEHKDGLHKIANQLKGQVGLLFTSSPPPKSHPGSPPSTPPPSRAPATPPPHPHHPRRPHPPTPLHPTRALPAQRGAPTPQTRPAHELGEKLSAEQAQLLKLTGRRVVAFRVRLRWRWDGTTGEVVKVEDEDEDEDEDVVEGIEGIEGAAGAEAEADDKEDDEEMSD</sequence>
<feature type="compositionally biased region" description="Low complexity" evidence="2">
    <location>
        <begin position="226"/>
        <end position="235"/>
    </location>
</feature>
<feature type="region of interest" description="Disordered" evidence="2">
    <location>
        <begin position="226"/>
        <end position="249"/>
    </location>
</feature>
<evidence type="ECO:0000256" key="1">
    <source>
        <dbReference type="ARBA" id="ARBA00008889"/>
    </source>
</evidence>
<dbReference type="GO" id="GO:0042273">
    <property type="term" value="P:ribosomal large subunit biogenesis"/>
    <property type="evidence" value="ECO:0007669"/>
    <property type="project" value="TreeGrafter"/>
</dbReference>
<gene>
    <name evidence="3" type="ORF">PNOK_0750900</name>
</gene>
<dbReference type="OrthoDB" id="10262308at2759"/>
<evidence type="ECO:0000313" key="4">
    <source>
        <dbReference type="Proteomes" id="UP000217199"/>
    </source>
</evidence>
<organism evidence="3 4">
    <name type="scientific">Pyrrhoderma noxium</name>
    <dbReference type="NCBI Taxonomy" id="2282107"/>
    <lineage>
        <taxon>Eukaryota</taxon>
        <taxon>Fungi</taxon>
        <taxon>Dikarya</taxon>
        <taxon>Basidiomycota</taxon>
        <taxon>Agaricomycotina</taxon>
        <taxon>Agaricomycetes</taxon>
        <taxon>Hymenochaetales</taxon>
        <taxon>Hymenochaetaceae</taxon>
        <taxon>Pyrrhoderma</taxon>
    </lineage>
</organism>
<comment type="caution">
    <text evidence="3">The sequence shown here is derived from an EMBL/GenBank/DDBJ whole genome shotgun (WGS) entry which is preliminary data.</text>
</comment>
<protein>
    <submittedName>
        <fullName evidence="3">mRNA turnover 4</fullName>
    </submittedName>
</protein>
<dbReference type="AlphaFoldDB" id="A0A286UD78"/>
<evidence type="ECO:0000256" key="2">
    <source>
        <dbReference type="SAM" id="MobiDB-lite"/>
    </source>
</evidence>
<dbReference type="Pfam" id="PF00466">
    <property type="entry name" value="Ribosomal_L10"/>
    <property type="match status" value="1"/>
</dbReference>
<dbReference type="PANTHER" id="PTHR45841">
    <property type="entry name" value="MRNA TURNOVER PROTEIN 4 MRTO4"/>
    <property type="match status" value="1"/>
</dbReference>
<dbReference type="EMBL" id="NBII01000007">
    <property type="protein sequence ID" value="PAV17445.1"/>
    <property type="molecule type" value="Genomic_DNA"/>
</dbReference>
<dbReference type="InterPro" id="IPR051742">
    <property type="entry name" value="Ribosome_Assembly_uL10"/>
</dbReference>
<feature type="region of interest" description="Disordered" evidence="2">
    <location>
        <begin position="1"/>
        <end position="22"/>
    </location>
</feature>
<keyword evidence="4" id="KW-1185">Reference proteome</keyword>
<dbReference type="GO" id="GO:0006364">
    <property type="term" value="P:rRNA processing"/>
    <property type="evidence" value="ECO:0007669"/>
    <property type="project" value="TreeGrafter"/>
</dbReference>
<dbReference type="InterPro" id="IPR043141">
    <property type="entry name" value="Ribosomal_uL10-like_sf"/>
</dbReference>
<comment type="similarity">
    <text evidence="1">Belongs to the universal ribosomal protein uL10 family.</text>
</comment>
<proteinExistence type="inferred from homology"/>
<dbReference type="Proteomes" id="UP000217199">
    <property type="component" value="Unassembled WGS sequence"/>
</dbReference>
<feature type="compositionally biased region" description="Pro residues" evidence="2">
    <location>
        <begin position="108"/>
        <end position="133"/>
    </location>
</feature>
<dbReference type="InterPro" id="IPR001790">
    <property type="entry name" value="Ribosomal_uL10"/>
</dbReference>